<dbReference type="GO" id="GO:0046872">
    <property type="term" value="F:metal ion binding"/>
    <property type="evidence" value="ECO:0007669"/>
    <property type="project" value="UniProtKB-KW"/>
</dbReference>
<organism evidence="4 5">
    <name type="scientific">Aurantiacibacter rhizosphaerae</name>
    <dbReference type="NCBI Taxonomy" id="2691582"/>
    <lineage>
        <taxon>Bacteria</taxon>
        <taxon>Pseudomonadati</taxon>
        <taxon>Pseudomonadota</taxon>
        <taxon>Alphaproteobacteria</taxon>
        <taxon>Sphingomonadales</taxon>
        <taxon>Erythrobacteraceae</taxon>
        <taxon>Aurantiacibacter</taxon>
    </lineage>
</organism>
<dbReference type="PANTHER" id="PTHR46470">
    <property type="entry name" value="N-ACYLNEURAMINATE-9-PHOSPHATASE"/>
    <property type="match status" value="1"/>
</dbReference>
<gene>
    <name evidence="4" type="ORF">GRF63_06690</name>
</gene>
<comment type="caution">
    <text evidence="4">The sequence shown here is derived from an EMBL/GenBank/DDBJ whole genome shotgun (WGS) entry which is preliminary data.</text>
</comment>
<name>A0A844XCU9_9SPHN</name>
<dbReference type="EMBL" id="WUBR01000001">
    <property type="protein sequence ID" value="MWV27589.1"/>
    <property type="molecule type" value="Genomic_DNA"/>
</dbReference>
<proteinExistence type="predicted"/>
<reference evidence="4 5" key="2">
    <citation type="submission" date="2020-02" db="EMBL/GenBank/DDBJ databases">
        <title>Erythrobacter dongmakensis sp. nov., isolated from a tidal mudflat.</title>
        <authorList>
            <person name="Kim I.S."/>
        </authorList>
    </citation>
    <scope>NUCLEOTIDE SEQUENCE [LARGE SCALE GENOMIC DNA]</scope>
    <source>
        <strain evidence="4 5">GH3-10</strain>
    </source>
</reference>
<keyword evidence="5" id="KW-1185">Reference proteome</keyword>
<dbReference type="Gene3D" id="3.40.50.1000">
    <property type="entry name" value="HAD superfamily/HAD-like"/>
    <property type="match status" value="1"/>
</dbReference>
<reference evidence="4 5" key="1">
    <citation type="submission" date="2019-12" db="EMBL/GenBank/DDBJ databases">
        <authorList>
            <person name="Lee S.D."/>
        </authorList>
    </citation>
    <scope>NUCLEOTIDE SEQUENCE [LARGE SCALE GENOMIC DNA]</scope>
    <source>
        <strain evidence="4 5">GH3-10</strain>
    </source>
</reference>
<evidence type="ECO:0000313" key="5">
    <source>
        <dbReference type="Proteomes" id="UP000461409"/>
    </source>
</evidence>
<dbReference type="Gene3D" id="1.10.150.520">
    <property type="match status" value="1"/>
</dbReference>
<dbReference type="Pfam" id="PF00702">
    <property type="entry name" value="Hydrolase"/>
    <property type="match status" value="1"/>
</dbReference>
<sequence>MTMPSSSDGKGPSVLVFDLDDTLYLERDFAFSGFAAVEAHLQATHGDKVSPGTCQSLYQQGVRGEIFNRALDQFGLPADAEAIAALVEVYRLHPPQIAPCPDTMRFLAADSRPRAIITDGPAAMQRSKIAALGFGDLFGLIIPTGELPQGMGKPHPRAFENVMAWSGEPGPEHVYIADNPAKDFIAPRALGWRTVQIEREGGVHSPIPKSPDHAAEQYIGSLDELAGILRQFG</sequence>
<dbReference type="AlphaFoldDB" id="A0A844XCU9"/>
<keyword evidence="1" id="KW-0479">Metal-binding</keyword>
<protein>
    <submittedName>
        <fullName evidence="4">HAD hydrolase-like protein</fullName>
    </submittedName>
</protein>
<keyword evidence="2 4" id="KW-0378">Hydrolase</keyword>
<keyword evidence="3" id="KW-0460">Magnesium</keyword>
<evidence type="ECO:0000256" key="3">
    <source>
        <dbReference type="ARBA" id="ARBA00022842"/>
    </source>
</evidence>
<dbReference type="Proteomes" id="UP000461409">
    <property type="component" value="Unassembled WGS sequence"/>
</dbReference>
<dbReference type="InterPro" id="IPR036412">
    <property type="entry name" value="HAD-like_sf"/>
</dbReference>
<evidence type="ECO:0000256" key="2">
    <source>
        <dbReference type="ARBA" id="ARBA00022801"/>
    </source>
</evidence>
<dbReference type="InterPro" id="IPR051400">
    <property type="entry name" value="HAD-like_hydrolase"/>
</dbReference>
<dbReference type="GO" id="GO:0016791">
    <property type="term" value="F:phosphatase activity"/>
    <property type="evidence" value="ECO:0007669"/>
    <property type="project" value="TreeGrafter"/>
</dbReference>
<dbReference type="SFLD" id="SFLDG01129">
    <property type="entry name" value="C1.5:_HAD__Beta-PGM__Phosphata"/>
    <property type="match status" value="1"/>
</dbReference>
<dbReference type="SUPFAM" id="SSF56784">
    <property type="entry name" value="HAD-like"/>
    <property type="match status" value="1"/>
</dbReference>
<evidence type="ECO:0000256" key="1">
    <source>
        <dbReference type="ARBA" id="ARBA00022723"/>
    </source>
</evidence>
<accession>A0A844XCU9</accession>
<dbReference type="PANTHER" id="PTHR46470:SF2">
    <property type="entry name" value="GLYCERALDEHYDE 3-PHOSPHATE PHOSPHATASE"/>
    <property type="match status" value="1"/>
</dbReference>
<evidence type="ECO:0000313" key="4">
    <source>
        <dbReference type="EMBL" id="MWV27589.1"/>
    </source>
</evidence>
<dbReference type="SFLD" id="SFLDS00003">
    <property type="entry name" value="Haloacid_Dehalogenase"/>
    <property type="match status" value="1"/>
</dbReference>
<dbReference type="InterPro" id="IPR023214">
    <property type="entry name" value="HAD_sf"/>
</dbReference>